<evidence type="ECO:0000313" key="1">
    <source>
        <dbReference type="EMBL" id="PMR71811.1"/>
    </source>
</evidence>
<dbReference type="EMBL" id="PNRF01000050">
    <property type="protein sequence ID" value="PMR71811.1"/>
    <property type="molecule type" value="Genomic_DNA"/>
</dbReference>
<gene>
    <name evidence="1" type="ORF">C1H69_23030</name>
</gene>
<dbReference type="Proteomes" id="UP000235803">
    <property type="component" value="Unassembled WGS sequence"/>
</dbReference>
<evidence type="ECO:0000313" key="2">
    <source>
        <dbReference type="Proteomes" id="UP000235803"/>
    </source>
</evidence>
<name>A0A2N7TUF9_9GAMM</name>
<keyword evidence="2" id="KW-1185">Reference proteome</keyword>
<dbReference type="OrthoDB" id="2973625at2"/>
<proteinExistence type="predicted"/>
<protein>
    <submittedName>
        <fullName evidence="1">Uncharacterized protein</fullName>
    </submittedName>
</protein>
<sequence length="201" mass="23430">MSYDKQKEVYKNHIEPNITRYTRIEFNKQELMPIIELTKQIVEEKEKEFNYQIDGISTHKRYMTGLIGELAVERLLGINFIDYTQEANQTHSKYFNTPDLENAGINLGVKTVEYGKVPLIPFYNNYSQIICIRDTPKSVLVCGIATNEILNTYQDEELVLSKKLRELNDIKRSNNNIRNIKTGFYGFHKLIDINTIKTKVA</sequence>
<accession>A0A2N7TUF9</accession>
<reference evidence="1 2" key="1">
    <citation type="submission" date="2018-01" db="EMBL/GenBank/DDBJ databases">
        <title>Halomonas endophytica sp. nov., isolated from storage liquid in the stems of Populus euphratica.</title>
        <authorList>
            <person name="Chen C."/>
        </authorList>
    </citation>
    <scope>NUCLEOTIDE SEQUENCE [LARGE SCALE GENOMIC DNA]</scope>
    <source>
        <strain evidence="1 2">MC28</strain>
    </source>
</reference>
<dbReference type="RefSeq" id="WP_102655720.1">
    <property type="nucleotide sequence ID" value="NZ_PNRF01000050.1"/>
</dbReference>
<organism evidence="1 2">
    <name type="scientific">Billgrantia endophytica</name>
    <dbReference type="NCBI Taxonomy" id="2033802"/>
    <lineage>
        <taxon>Bacteria</taxon>
        <taxon>Pseudomonadati</taxon>
        <taxon>Pseudomonadota</taxon>
        <taxon>Gammaproteobacteria</taxon>
        <taxon>Oceanospirillales</taxon>
        <taxon>Halomonadaceae</taxon>
        <taxon>Billgrantia</taxon>
    </lineage>
</organism>
<dbReference type="AlphaFoldDB" id="A0A2N7TUF9"/>
<comment type="caution">
    <text evidence="1">The sequence shown here is derived from an EMBL/GenBank/DDBJ whole genome shotgun (WGS) entry which is preliminary data.</text>
</comment>